<keyword evidence="2 4" id="KW-0808">Transferase</keyword>
<protein>
    <submittedName>
        <fullName evidence="4">Mg-protoporphyrin IX methyl transferase</fullName>
    </submittedName>
</protein>
<evidence type="ECO:0000256" key="1">
    <source>
        <dbReference type="ARBA" id="ARBA00022603"/>
    </source>
</evidence>
<dbReference type="Pfam" id="PF13649">
    <property type="entry name" value="Methyltransf_25"/>
    <property type="match status" value="1"/>
</dbReference>
<dbReference type="InterPro" id="IPR029063">
    <property type="entry name" value="SAM-dependent_MTases_sf"/>
</dbReference>
<dbReference type="AlphaFoldDB" id="A0A485LWI8"/>
<dbReference type="SUPFAM" id="SSF53335">
    <property type="entry name" value="S-adenosyl-L-methionine-dependent methyltransferases"/>
    <property type="match status" value="1"/>
</dbReference>
<dbReference type="PANTHER" id="PTHR43861">
    <property type="entry name" value="TRANS-ACONITATE 2-METHYLTRANSFERASE-RELATED"/>
    <property type="match status" value="1"/>
</dbReference>
<reference evidence="4" key="1">
    <citation type="submission" date="2019-03" db="EMBL/GenBank/DDBJ databases">
        <authorList>
            <person name="Hao L."/>
        </authorList>
    </citation>
    <scope>NUCLEOTIDE SEQUENCE</scope>
</reference>
<evidence type="ECO:0000256" key="2">
    <source>
        <dbReference type="ARBA" id="ARBA00022679"/>
    </source>
</evidence>
<gene>
    <name evidence="4" type="ORF">SCFA_1430004</name>
</gene>
<dbReference type="PANTHER" id="PTHR43861:SF1">
    <property type="entry name" value="TRANS-ACONITATE 2-METHYLTRANSFERASE"/>
    <property type="match status" value="1"/>
</dbReference>
<organism evidence="4">
    <name type="scientific">anaerobic digester metagenome</name>
    <dbReference type="NCBI Taxonomy" id="1263854"/>
    <lineage>
        <taxon>unclassified sequences</taxon>
        <taxon>metagenomes</taxon>
        <taxon>ecological metagenomes</taxon>
    </lineage>
</organism>
<dbReference type="CDD" id="cd02440">
    <property type="entry name" value="AdoMet_MTases"/>
    <property type="match status" value="1"/>
</dbReference>
<sequence length="214" mass="24150">MKDGYWLVGFQYELSGYVYSLGRIPRCKSAMLKHLKEGDKVMVAGVGHGTEAIEASRLGADVTAVDLSETMLRHFRRRIEKENPPKEIRVIHDDIFNVNEPGQYDMVIANFFLNVFSETRVREVANHLGSLVRPGGYFVVGEFVLPGRGLKGLIQKINWYIAISFYSATTEAVFHPVWDYPGLVEGAGCTIEDIEYFPILGVDLYWSILGRKKA</sequence>
<dbReference type="InterPro" id="IPR041698">
    <property type="entry name" value="Methyltransf_25"/>
</dbReference>
<keyword evidence="1" id="KW-0489">Methyltransferase</keyword>
<feature type="domain" description="Methyltransferase" evidence="3">
    <location>
        <begin position="42"/>
        <end position="136"/>
    </location>
</feature>
<proteinExistence type="predicted"/>
<dbReference type="Gene3D" id="3.40.50.150">
    <property type="entry name" value="Vaccinia Virus protein VP39"/>
    <property type="match status" value="1"/>
</dbReference>
<dbReference type="GO" id="GO:0032259">
    <property type="term" value="P:methylation"/>
    <property type="evidence" value="ECO:0007669"/>
    <property type="project" value="UniProtKB-KW"/>
</dbReference>
<evidence type="ECO:0000313" key="4">
    <source>
        <dbReference type="EMBL" id="VFU12662.1"/>
    </source>
</evidence>
<evidence type="ECO:0000259" key="3">
    <source>
        <dbReference type="Pfam" id="PF13649"/>
    </source>
</evidence>
<dbReference type="EMBL" id="CAADRM010000050">
    <property type="protein sequence ID" value="VFU12662.1"/>
    <property type="molecule type" value="Genomic_DNA"/>
</dbReference>
<accession>A0A485LWI8</accession>
<name>A0A485LWI8_9ZZZZ</name>
<dbReference type="GO" id="GO:0008168">
    <property type="term" value="F:methyltransferase activity"/>
    <property type="evidence" value="ECO:0007669"/>
    <property type="project" value="UniProtKB-KW"/>
</dbReference>